<dbReference type="InterPro" id="IPR008311">
    <property type="entry name" value="UCP028101"/>
</dbReference>
<evidence type="ECO:0008006" key="3">
    <source>
        <dbReference type="Google" id="ProtNLM"/>
    </source>
</evidence>
<dbReference type="PROSITE" id="PS51318">
    <property type="entry name" value="TAT"/>
    <property type="match status" value="1"/>
</dbReference>
<keyword evidence="2" id="KW-1185">Reference proteome</keyword>
<sequence length="369" mass="40706">MTTRRRFLIGTTIALGGVAAGVAFKLRDRSPHGTLLSAFEDARGDQYVGGVSLDDLRVFGAKVPARAHGCAIDPHDPDRVLFFARRPGTVAFELRRDSMQVRTIFETPEGRHLAGHGLFSRDGSLLYTPEHDYARERGVVAVRDSRDFRIIDEIDTRGIDPHEIAWLPDGRSMLVANGGIMTHPRTFRRKLNIPTMDPSLCVIDSRDGTCAEQWRLPDHLLSIRHLAVGQDGVTAVGLQYEGEPANAPGIVAAYRPGAGLHLLPPPVDERRHFRAYVASVTISEREGLIAAACPYDNGVACWSASPDHRYAGFVPAGESYGVSRLADGTIIASQRDGQAFEIDKTPLRSHFLHVNDERPIRWDDHWVAV</sequence>
<dbReference type="InterPro" id="IPR006311">
    <property type="entry name" value="TAT_signal"/>
</dbReference>
<dbReference type="Proteomes" id="UP000588068">
    <property type="component" value="Unassembled WGS sequence"/>
</dbReference>
<comment type="caution">
    <text evidence="1">The sequence shown here is derived from an EMBL/GenBank/DDBJ whole genome shotgun (WGS) entry which is preliminary data.</text>
</comment>
<proteinExistence type="predicted"/>
<dbReference type="RefSeq" id="WP_184334662.1">
    <property type="nucleotide sequence ID" value="NZ_JACHHZ010000005.1"/>
</dbReference>
<organism evidence="1 2">
    <name type="scientific">Povalibacter uvarum</name>
    <dbReference type="NCBI Taxonomy" id="732238"/>
    <lineage>
        <taxon>Bacteria</taxon>
        <taxon>Pseudomonadati</taxon>
        <taxon>Pseudomonadota</taxon>
        <taxon>Gammaproteobacteria</taxon>
        <taxon>Steroidobacterales</taxon>
        <taxon>Steroidobacteraceae</taxon>
        <taxon>Povalibacter</taxon>
    </lineage>
</organism>
<name>A0A841HTD2_9GAMM</name>
<dbReference type="InterPro" id="IPR015943">
    <property type="entry name" value="WD40/YVTN_repeat-like_dom_sf"/>
</dbReference>
<reference evidence="1 2" key="1">
    <citation type="submission" date="2020-08" db="EMBL/GenBank/DDBJ databases">
        <title>Genomic Encyclopedia of Type Strains, Phase IV (KMG-IV): sequencing the most valuable type-strain genomes for metagenomic binning, comparative biology and taxonomic classification.</title>
        <authorList>
            <person name="Goeker M."/>
        </authorList>
    </citation>
    <scope>NUCLEOTIDE SEQUENCE [LARGE SCALE GENOMIC DNA]</scope>
    <source>
        <strain evidence="1 2">DSM 26723</strain>
    </source>
</reference>
<accession>A0A841HTD2</accession>
<protein>
    <recommendedName>
        <fullName evidence="3">DUF1513 domain-containing protein</fullName>
    </recommendedName>
</protein>
<evidence type="ECO:0000313" key="1">
    <source>
        <dbReference type="EMBL" id="MBB6095268.1"/>
    </source>
</evidence>
<dbReference type="Pfam" id="PF07433">
    <property type="entry name" value="DUF1513"/>
    <property type="match status" value="1"/>
</dbReference>
<dbReference type="AlphaFoldDB" id="A0A841HTD2"/>
<evidence type="ECO:0000313" key="2">
    <source>
        <dbReference type="Proteomes" id="UP000588068"/>
    </source>
</evidence>
<gene>
    <name evidence="1" type="ORF">HNQ60_004158</name>
</gene>
<dbReference type="SUPFAM" id="SSF63829">
    <property type="entry name" value="Calcium-dependent phosphotriesterase"/>
    <property type="match status" value="1"/>
</dbReference>
<dbReference type="PIRSF" id="PIRSF028101">
    <property type="entry name" value="UCP028101"/>
    <property type="match status" value="1"/>
</dbReference>
<dbReference type="EMBL" id="JACHHZ010000005">
    <property type="protein sequence ID" value="MBB6095268.1"/>
    <property type="molecule type" value="Genomic_DNA"/>
</dbReference>
<dbReference type="Gene3D" id="2.130.10.10">
    <property type="entry name" value="YVTN repeat-like/Quinoprotein amine dehydrogenase"/>
    <property type="match status" value="1"/>
</dbReference>